<evidence type="ECO:0000256" key="3">
    <source>
        <dbReference type="ARBA" id="ARBA00022722"/>
    </source>
</evidence>
<dbReference type="Gene3D" id="3.30.70.240">
    <property type="match status" value="1"/>
</dbReference>
<keyword evidence="5 9" id="KW-0255">Endonuclease</keyword>
<accession>A0A1G9W7J0</accession>
<dbReference type="GO" id="GO:0046872">
    <property type="term" value="F:metal ion binding"/>
    <property type="evidence" value="ECO:0007669"/>
    <property type="project" value="UniProtKB-UniRule"/>
</dbReference>
<comment type="function">
    <text evidence="9">CRISPR (clustered regularly interspaced short palindromic repeat), is an adaptive immune system that provides protection against mobile genetic elements (viruses, transposable elements and conjugative plasmids). CRISPR clusters contain sequences complementary to antecedent mobile elements and target invading nucleic acids. CRISPR clusters are transcribed and processed into CRISPR RNA (crRNA). Functions as a ssRNA-specific endoribonuclease. Involved in the integration of spacer DNA into the CRISPR cassette.</text>
</comment>
<dbReference type="NCBIfam" id="TIGR01573">
    <property type="entry name" value="cas2"/>
    <property type="match status" value="1"/>
</dbReference>
<dbReference type="GO" id="GO:0043571">
    <property type="term" value="P:maintenance of CRISPR repeat elements"/>
    <property type="evidence" value="ECO:0007669"/>
    <property type="project" value="UniProtKB-UniRule"/>
</dbReference>
<dbReference type="RefSeq" id="WP_089688906.1">
    <property type="nucleotide sequence ID" value="NZ_FNFO01000038.1"/>
</dbReference>
<organism evidence="10 11">
    <name type="scientific">Catalinimonas alkaloidigena</name>
    <dbReference type="NCBI Taxonomy" id="1075417"/>
    <lineage>
        <taxon>Bacteria</taxon>
        <taxon>Pseudomonadati</taxon>
        <taxon>Bacteroidota</taxon>
        <taxon>Cytophagia</taxon>
        <taxon>Cytophagales</taxon>
        <taxon>Catalimonadaceae</taxon>
        <taxon>Catalinimonas</taxon>
    </lineage>
</organism>
<dbReference type="InterPro" id="IPR021127">
    <property type="entry name" value="CRISPR_associated_Cas2"/>
</dbReference>
<dbReference type="STRING" id="1075417.SAMN05421823_1382"/>
<dbReference type="AlphaFoldDB" id="A0A1G9W7J0"/>
<feature type="binding site" evidence="9">
    <location>
        <position position="9"/>
    </location>
    <ligand>
        <name>Mg(2+)</name>
        <dbReference type="ChEBI" id="CHEBI:18420"/>
        <note>catalytic</note>
    </ligand>
</feature>
<dbReference type="Proteomes" id="UP000198510">
    <property type="component" value="Unassembled WGS sequence"/>
</dbReference>
<evidence type="ECO:0000256" key="1">
    <source>
        <dbReference type="ARBA" id="ARBA00001946"/>
    </source>
</evidence>
<keyword evidence="8 9" id="KW-0051">Antiviral defense</keyword>
<proteinExistence type="inferred from homology"/>
<evidence type="ECO:0000256" key="6">
    <source>
        <dbReference type="ARBA" id="ARBA00022801"/>
    </source>
</evidence>
<keyword evidence="11" id="KW-1185">Reference proteome</keyword>
<evidence type="ECO:0000256" key="2">
    <source>
        <dbReference type="ARBA" id="ARBA00009959"/>
    </source>
</evidence>
<keyword evidence="4 9" id="KW-0479">Metal-binding</keyword>
<dbReference type="GO" id="GO:0004521">
    <property type="term" value="F:RNA endonuclease activity"/>
    <property type="evidence" value="ECO:0007669"/>
    <property type="project" value="InterPro"/>
</dbReference>
<dbReference type="SUPFAM" id="SSF143430">
    <property type="entry name" value="TTP0101/SSO1404-like"/>
    <property type="match status" value="1"/>
</dbReference>
<comment type="subunit">
    <text evidence="9">Homodimer, forms a heterotetramer with a Cas1 homodimer.</text>
</comment>
<evidence type="ECO:0000256" key="5">
    <source>
        <dbReference type="ARBA" id="ARBA00022759"/>
    </source>
</evidence>
<dbReference type="CDD" id="cd09725">
    <property type="entry name" value="Cas2_I_II_III"/>
    <property type="match status" value="1"/>
</dbReference>
<dbReference type="GO" id="GO:0051607">
    <property type="term" value="P:defense response to virus"/>
    <property type="evidence" value="ECO:0007669"/>
    <property type="project" value="UniProtKB-UniRule"/>
</dbReference>
<comment type="similarity">
    <text evidence="2 9">Belongs to the CRISPR-associated endoribonuclease Cas2 protein family.</text>
</comment>
<evidence type="ECO:0000313" key="11">
    <source>
        <dbReference type="Proteomes" id="UP000198510"/>
    </source>
</evidence>
<gene>
    <name evidence="9" type="primary">cas2</name>
    <name evidence="10" type="ORF">SAMN05421823_1382</name>
</gene>
<keyword evidence="6 9" id="KW-0378">Hydrolase</keyword>
<reference evidence="10 11" key="1">
    <citation type="submission" date="2016-10" db="EMBL/GenBank/DDBJ databases">
        <authorList>
            <person name="de Groot N.N."/>
        </authorList>
    </citation>
    <scope>NUCLEOTIDE SEQUENCE [LARGE SCALE GENOMIC DNA]</scope>
    <source>
        <strain evidence="10 11">DSM 25186</strain>
    </source>
</reference>
<evidence type="ECO:0000256" key="9">
    <source>
        <dbReference type="HAMAP-Rule" id="MF_01471"/>
    </source>
</evidence>
<dbReference type="EMBL" id="FNFO01000038">
    <property type="protein sequence ID" value="SDM80176.1"/>
    <property type="molecule type" value="Genomic_DNA"/>
</dbReference>
<dbReference type="OrthoDB" id="279819at2"/>
<protein>
    <recommendedName>
        <fullName evidence="9">CRISPR-associated endoribonuclease Cas2</fullName>
        <ecNumber evidence="9">3.1.-.-</ecNumber>
    </recommendedName>
</protein>
<comment type="cofactor">
    <cofactor evidence="1 9">
        <name>Mg(2+)</name>
        <dbReference type="ChEBI" id="CHEBI:18420"/>
    </cofactor>
</comment>
<evidence type="ECO:0000256" key="4">
    <source>
        <dbReference type="ARBA" id="ARBA00022723"/>
    </source>
</evidence>
<dbReference type="PANTHER" id="PTHR34405:SF1">
    <property type="entry name" value="CRISPR-ASSOCIATED ENDORIBONUCLEASE CAS2"/>
    <property type="match status" value="1"/>
</dbReference>
<dbReference type="HAMAP" id="MF_01471">
    <property type="entry name" value="Cas2"/>
    <property type="match status" value="1"/>
</dbReference>
<dbReference type="EC" id="3.1.-.-" evidence="9"/>
<sequence length="87" mass="10422">MAYLIAVYDVNQKRVGKMLKLFRRYLTWVQNSVFEGELTEAQFQALRQEADALLQDQDGVVFYRLRDERYRDRIALGEEKGERSRFL</sequence>
<evidence type="ECO:0000313" key="10">
    <source>
        <dbReference type="EMBL" id="SDM80176.1"/>
    </source>
</evidence>
<keyword evidence="7 9" id="KW-0460">Magnesium</keyword>
<dbReference type="Pfam" id="PF09827">
    <property type="entry name" value="CRISPR_Cas2"/>
    <property type="match status" value="1"/>
</dbReference>
<evidence type="ECO:0000256" key="8">
    <source>
        <dbReference type="ARBA" id="ARBA00023118"/>
    </source>
</evidence>
<evidence type="ECO:0000256" key="7">
    <source>
        <dbReference type="ARBA" id="ARBA00022842"/>
    </source>
</evidence>
<dbReference type="InterPro" id="IPR019199">
    <property type="entry name" value="Virulence_VapD/CRISPR_Cas2"/>
</dbReference>
<keyword evidence="3 9" id="KW-0540">Nuclease</keyword>
<name>A0A1G9W7J0_9BACT</name>
<dbReference type="PANTHER" id="PTHR34405">
    <property type="entry name" value="CRISPR-ASSOCIATED ENDORIBONUCLEASE CAS2"/>
    <property type="match status" value="1"/>
</dbReference>
<dbReference type="GO" id="GO:0016787">
    <property type="term" value="F:hydrolase activity"/>
    <property type="evidence" value="ECO:0007669"/>
    <property type="project" value="UniProtKB-KW"/>
</dbReference>